<gene>
    <name evidence="2" type="ORF">WKI299_LOCUS36872</name>
</gene>
<dbReference type="EMBL" id="CAJNRF010018089">
    <property type="protein sequence ID" value="CAF2248137.1"/>
    <property type="molecule type" value="Genomic_DNA"/>
</dbReference>
<feature type="region of interest" description="Disordered" evidence="1">
    <location>
        <begin position="67"/>
        <end position="92"/>
    </location>
</feature>
<evidence type="ECO:0000313" key="3">
    <source>
        <dbReference type="Proteomes" id="UP000663856"/>
    </source>
</evidence>
<evidence type="ECO:0000313" key="2">
    <source>
        <dbReference type="EMBL" id="CAF2248137.1"/>
    </source>
</evidence>
<organism evidence="2 3">
    <name type="scientific">Rotaria magnacalcarata</name>
    <dbReference type="NCBI Taxonomy" id="392030"/>
    <lineage>
        <taxon>Eukaryota</taxon>
        <taxon>Metazoa</taxon>
        <taxon>Spiralia</taxon>
        <taxon>Gnathifera</taxon>
        <taxon>Rotifera</taxon>
        <taxon>Eurotatoria</taxon>
        <taxon>Bdelloidea</taxon>
        <taxon>Philodinida</taxon>
        <taxon>Philodinidae</taxon>
        <taxon>Rotaria</taxon>
    </lineage>
</organism>
<protein>
    <submittedName>
        <fullName evidence="2">Uncharacterized protein</fullName>
    </submittedName>
</protein>
<dbReference type="AlphaFoldDB" id="A0A817AA77"/>
<reference evidence="2" key="1">
    <citation type="submission" date="2021-02" db="EMBL/GenBank/DDBJ databases">
        <authorList>
            <person name="Nowell W R."/>
        </authorList>
    </citation>
    <scope>NUCLEOTIDE SEQUENCE</scope>
</reference>
<proteinExistence type="predicted"/>
<feature type="compositionally biased region" description="Acidic residues" evidence="1">
    <location>
        <begin position="69"/>
        <end position="81"/>
    </location>
</feature>
<evidence type="ECO:0000256" key="1">
    <source>
        <dbReference type="SAM" id="MobiDB-lite"/>
    </source>
</evidence>
<dbReference type="Proteomes" id="UP000663856">
    <property type="component" value="Unassembled WGS sequence"/>
</dbReference>
<comment type="caution">
    <text evidence="2">The sequence shown here is derived from an EMBL/GenBank/DDBJ whole genome shotgun (WGS) entry which is preliminary data.</text>
</comment>
<name>A0A817AA77_9BILA</name>
<accession>A0A817AA77</accession>
<sequence>MSKRKYCEHPSKHANSTRVPKGVVFLSTRLSMFLISQDEVADDQIYWRCPRCHAFEWKEMMTRPSIELSDNESLSEDEAMAEDSSAHDDENDDAVNVEFNDLNEEEEQNPLMDSGIMVELEDYYANLSCMDDETADHESMNEEISHVCSYIFSEFSWATLMFRPAISPIRAKVDKVHRKLHQLCHVLDEEPQVSYDRNPHGLRISESNELLDGLKKLFVQSDADEQVRLMTITSKEWG</sequence>